<evidence type="ECO:0000313" key="2">
    <source>
        <dbReference type="EMBL" id="PIA60983.1"/>
    </source>
</evidence>
<dbReference type="PANTHER" id="PTHR33726">
    <property type="entry name" value="TRANSMEMBRANE PROTEIN"/>
    <property type="match status" value="1"/>
</dbReference>
<dbReference type="Proteomes" id="UP000230069">
    <property type="component" value="Unassembled WGS sequence"/>
</dbReference>
<dbReference type="PANTHER" id="PTHR33726:SF3">
    <property type="entry name" value="TRANSMEMBRANE PROTEIN"/>
    <property type="match status" value="1"/>
</dbReference>
<dbReference type="EMBL" id="KZ305020">
    <property type="protein sequence ID" value="PIA60983.1"/>
    <property type="molecule type" value="Genomic_DNA"/>
</dbReference>
<dbReference type="OrthoDB" id="911529at2759"/>
<proteinExistence type="predicted"/>
<reference evidence="2 3" key="1">
    <citation type="submission" date="2017-09" db="EMBL/GenBank/DDBJ databases">
        <title>WGS assembly of Aquilegia coerulea Goldsmith.</title>
        <authorList>
            <person name="Hodges S."/>
            <person name="Kramer E."/>
            <person name="Nordborg M."/>
            <person name="Tomkins J."/>
            <person name="Borevitz J."/>
            <person name="Derieg N."/>
            <person name="Yan J."/>
            <person name="Mihaltcheva S."/>
            <person name="Hayes R.D."/>
            <person name="Rokhsar D."/>
        </authorList>
    </citation>
    <scope>NUCLEOTIDE SEQUENCE [LARGE SCALE GENOMIC DNA]</scope>
    <source>
        <strain evidence="3">cv. Goldsmith</strain>
    </source>
</reference>
<organism evidence="2 3">
    <name type="scientific">Aquilegia coerulea</name>
    <name type="common">Rocky mountain columbine</name>
    <dbReference type="NCBI Taxonomy" id="218851"/>
    <lineage>
        <taxon>Eukaryota</taxon>
        <taxon>Viridiplantae</taxon>
        <taxon>Streptophyta</taxon>
        <taxon>Embryophyta</taxon>
        <taxon>Tracheophyta</taxon>
        <taxon>Spermatophyta</taxon>
        <taxon>Magnoliopsida</taxon>
        <taxon>Ranunculales</taxon>
        <taxon>Ranunculaceae</taxon>
        <taxon>Thalictroideae</taxon>
        <taxon>Aquilegia</taxon>
    </lineage>
</organism>
<accession>A0A2G5EYZ8</accession>
<evidence type="ECO:0000313" key="3">
    <source>
        <dbReference type="Proteomes" id="UP000230069"/>
    </source>
</evidence>
<keyword evidence="1" id="KW-0472">Membrane</keyword>
<evidence type="ECO:0000256" key="1">
    <source>
        <dbReference type="SAM" id="Phobius"/>
    </source>
</evidence>
<protein>
    <submittedName>
        <fullName evidence="2">Uncharacterized protein</fullName>
    </submittedName>
</protein>
<gene>
    <name evidence="2" type="ORF">AQUCO_00300475v1</name>
</gene>
<sequence length="94" mass="10835">MGRGWPGSSSSGFSWPEFDFPISSRTFRWPEINFSYITSWWGPHSSSFSWSWWPDLDFSFSIVDSVMWSFITAIESLALVAMLCFFFLCCGCTV</sequence>
<name>A0A2G5EYZ8_AQUCA</name>
<keyword evidence="1" id="KW-1133">Transmembrane helix</keyword>
<dbReference type="InParanoid" id="A0A2G5EYZ8"/>
<feature type="transmembrane region" description="Helical" evidence="1">
    <location>
        <begin position="66"/>
        <end position="90"/>
    </location>
</feature>
<keyword evidence="1" id="KW-0812">Transmembrane</keyword>
<dbReference type="AlphaFoldDB" id="A0A2G5EYZ8"/>
<keyword evidence="3" id="KW-1185">Reference proteome</keyword>